<protein>
    <recommendedName>
        <fullName evidence="4">Secreted protein</fullName>
    </recommendedName>
</protein>
<dbReference type="EMBL" id="CAJPIN010002610">
    <property type="protein sequence ID" value="CAG2055545.1"/>
    <property type="molecule type" value="Genomic_DNA"/>
</dbReference>
<sequence>MRTLTVITFRLQTCMTRKPIIVDMTRRTTTRLVTWVTTAPTWGVTVGAVETGVKEDGPPHQPTKTMPDTPIWLPSTHD</sequence>
<keyword evidence="3" id="KW-1185">Reference proteome</keyword>
<organism evidence="2 3">
    <name type="scientific">Timema podura</name>
    <name type="common">Walking stick</name>
    <dbReference type="NCBI Taxonomy" id="61482"/>
    <lineage>
        <taxon>Eukaryota</taxon>
        <taxon>Metazoa</taxon>
        <taxon>Ecdysozoa</taxon>
        <taxon>Arthropoda</taxon>
        <taxon>Hexapoda</taxon>
        <taxon>Insecta</taxon>
        <taxon>Pterygota</taxon>
        <taxon>Neoptera</taxon>
        <taxon>Polyneoptera</taxon>
        <taxon>Phasmatodea</taxon>
        <taxon>Timematodea</taxon>
        <taxon>Timematoidea</taxon>
        <taxon>Timematidae</taxon>
        <taxon>Timema</taxon>
    </lineage>
</organism>
<gene>
    <name evidence="2" type="ORF">TPAB3V08_LOCUS2548</name>
</gene>
<reference evidence="2" key="1">
    <citation type="submission" date="2021-03" db="EMBL/GenBank/DDBJ databases">
        <authorList>
            <person name="Tran Van P."/>
        </authorList>
    </citation>
    <scope>NUCLEOTIDE SEQUENCE</scope>
</reference>
<comment type="caution">
    <text evidence="2">The sequence shown here is derived from an EMBL/GenBank/DDBJ whole genome shotgun (WGS) entry which is preliminary data.</text>
</comment>
<feature type="region of interest" description="Disordered" evidence="1">
    <location>
        <begin position="52"/>
        <end position="78"/>
    </location>
</feature>
<evidence type="ECO:0008006" key="4">
    <source>
        <dbReference type="Google" id="ProtNLM"/>
    </source>
</evidence>
<accession>A0ABN7NI36</accession>
<evidence type="ECO:0000256" key="1">
    <source>
        <dbReference type="SAM" id="MobiDB-lite"/>
    </source>
</evidence>
<proteinExistence type="predicted"/>
<evidence type="ECO:0000313" key="2">
    <source>
        <dbReference type="EMBL" id="CAG2055545.1"/>
    </source>
</evidence>
<evidence type="ECO:0000313" key="3">
    <source>
        <dbReference type="Proteomes" id="UP001153148"/>
    </source>
</evidence>
<dbReference type="Proteomes" id="UP001153148">
    <property type="component" value="Unassembled WGS sequence"/>
</dbReference>
<name>A0ABN7NI36_TIMPD</name>